<dbReference type="GO" id="GO:0008721">
    <property type="term" value="F:D-serine ammonia-lyase activity"/>
    <property type="evidence" value="ECO:0007669"/>
    <property type="project" value="TreeGrafter"/>
</dbReference>
<dbReference type="InterPro" id="IPR042208">
    <property type="entry name" value="D-ser_dehydrat-like_sf"/>
</dbReference>
<evidence type="ECO:0000259" key="3">
    <source>
        <dbReference type="SMART" id="SM01119"/>
    </source>
</evidence>
<dbReference type="RefSeq" id="WP_079689463.1">
    <property type="nucleotide sequence ID" value="NZ_FUZU01000004.1"/>
</dbReference>
<dbReference type="Pfam" id="PF14031">
    <property type="entry name" value="D-ser_dehydrat"/>
    <property type="match status" value="1"/>
</dbReference>
<dbReference type="Gene3D" id="3.20.20.10">
    <property type="entry name" value="Alanine racemase"/>
    <property type="match status" value="1"/>
</dbReference>
<feature type="domain" description="D-serine dehydratase-like" evidence="3">
    <location>
        <begin position="261"/>
        <end position="351"/>
    </location>
</feature>
<dbReference type="InterPro" id="IPR001608">
    <property type="entry name" value="Ala_racemase_N"/>
</dbReference>
<comment type="similarity">
    <text evidence="1">Belongs to the DSD1 family.</text>
</comment>
<name>A0A1T5MBW2_9BACT</name>
<sequence>MTQPEWFSIQNIDMLDTPALVVYPDRVRENIRIVKTFVPDVTRLRPHMKTNKSSEVTAMLIREGIKKFKCATIAEAEMLAQAGAEDILLAYQPVGPKANRLAELVKKFPKTIFACLVDNLPTAQHISAIFEHGQLKLNVFIDLNVGMNRTGIRPADALALYKQLLSLPGIYAKGLHAYDGHLRDPDFEVRTKKCNDGFALVEQLREDILQQTGNTITVVAGGTPTFPIHAKRENVECSPGTYIYWDKGYQSTLLEQPFLFAALVVTRVISIPTEDTICIDLGHKSIASENSLNNRVTFLNAPELEPIGHSEEHMILRTGKTNPFKVGDVLYGVPYHVCPTVALHDRAAVAINNTVKEYWNTLARNRVITV</sequence>
<dbReference type="GO" id="GO:0036088">
    <property type="term" value="P:D-serine catabolic process"/>
    <property type="evidence" value="ECO:0007669"/>
    <property type="project" value="TreeGrafter"/>
</dbReference>
<dbReference type="InterPro" id="IPR026956">
    <property type="entry name" value="D-ser_dehydrat-like_dom"/>
</dbReference>
<dbReference type="InterPro" id="IPR029066">
    <property type="entry name" value="PLP-binding_barrel"/>
</dbReference>
<dbReference type="SMART" id="SM01119">
    <property type="entry name" value="D-ser_dehydrat"/>
    <property type="match status" value="1"/>
</dbReference>
<accession>A0A1T5MBW2</accession>
<dbReference type="AlphaFoldDB" id="A0A1T5MBW2"/>
<dbReference type="PANTHER" id="PTHR28004:SF2">
    <property type="entry name" value="D-SERINE DEHYDRATASE"/>
    <property type="match status" value="1"/>
</dbReference>
<keyword evidence="5" id="KW-1185">Reference proteome</keyword>
<dbReference type="OrthoDB" id="9788869at2"/>
<organism evidence="4 5">
    <name type="scientific">Ohtaekwangia koreensis</name>
    <dbReference type="NCBI Taxonomy" id="688867"/>
    <lineage>
        <taxon>Bacteria</taxon>
        <taxon>Pseudomonadati</taxon>
        <taxon>Bacteroidota</taxon>
        <taxon>Cytophagia</taxon>
        <taxon>Cytophagales</taxon>
        <taxon>Fulvivirgaceae</taxon>
        <taxon>Ohtaekwangia</taxon>
    </lineage>
</organism>
<protein>
    <submittedName>
        <fullName evidence="4">D-serine deaminase, pyridoxal phosphate-dependent</fullName>
    </submittedName>
</protein>
<dbReference type="SUPFAM" id="SSF51419">
    <property type="entry name" value="PLP-binding barrel"/>
    <property type="match status" value="1"/>
</dbReference>
<dbReference type="PANTHER" id="PTHR28004">
    <property type="entry name" value="ZGC:162816-RELATED"/>
    <property type="match status" value="1"/>
</dbReference>
<proteinExistence type="inferred from homology"/>
<evidence type="ECO:0000313" key="4">
    <source>
        <dbReference type="EMBL" id="SKC85731.1"/>
    </source>
</evidence>
<dbReference type="Gene3D" id="2.40.37.20">
    <property type="entry name" value="D-serine dehydratase-like domain"/>
    <property type="match status" value="1"/>
</dbReference>
<evidence type="ECO:0000256" key="1">
    <source>
        <dbReference type="ARBA" id="ARBA00005323"/>
    </source>
</evidence>
<dbReference type="Pfam" id="PF01168">
    <property type="entry name" value="Ala_racemase_N"/>
    <property type="match status" value="1"/>
</dbReference>
<gene>
    <name evidence="4" type="ORF">SAMN05660236_4943</name>
</gene>
<evidence type="ECO:0000313" key="5">
    <source>
        <dbReference type="Proteomes" id="UP000190961"/>
    </source>
</evidence>
<dbReference type="STRING" id="688867.SAMN05660236_4943"/>
<dbReference type="InterPro" id="IPR051466">
    <property type="entry name" value="D-amino_acid_metab_enzyme"/>
</dbReference>
<keyword evidence="2" id="KW-0456">Lyase</keyword>
<dbReference type="Proteomes" id="UP000190961">
    <property type="component" value="Unassembled WGS sequence"/>
</dbReference>
<dbReference type="EMBL" id="FUZU01000004">
    <property type="protein sequence ID" value="SKC85731.1"/>
    <property type="molecule type" value="Genomic_DNA"/>
</dbReference>
<dbReference type="CDD" id="cd06821">
    <property type="entry name" value="PLPDE_III_D-TA"/>
    <property type="match status" value="1"/>
</dbReference>
<evidence type="ECO:0000256" key="2">
    <source>
        <dbReference type="ARBA" id="ARBA00023239"/>
    </source>
</evidence>
<reference evidence="4 5" key="1">
    <citation type="submission" date="2017-02" db="EMBL/GenBank/DDBJ databases">
        <authorList>
            <person name="Peterson S.W."/>
        </authorList>
    </citation>
    <scope>NUCLEOTIDE SEQUENCE [LARGE SCALE GENOMIC DNA]</scope>
    <source>
        <strain evidence="4 5">DSM 25262</strain>
    </source>
</reference>